<proteinExistence type="predicted"/>
<dbReference type="InterPro" id="IPR036188">
    <property type="entry name" value="FAD/NAD-bd_sf"/>
</dbReference>
<dbReference type="GO" id="GO:0016491">
    <property type="term" value="F:oxidoreductase activity"/>
    <property type="evidence" value="ECO:0007669"/>
    <property type="project" value="UniProtKB-KW"/>
</dbReference>
<accession>L9ZW66</accession>
<dbReference type="AlphaFoldDB" id="L9ZW66"/>
<evidence type="ECO:0000259" key="4">
    <source>
        <dbReference type="Pfam" id="PF07992"/>
    </source>
</evidence>
<evidence type="ECO:0000256" key="3">
    <source>
        <dbReference type="SAM" id="MobiDB-lite"/>
    </source>
</evidence>
<gene>
    <name evidence="5" type="ORF">C484_10921</name>
</gene>
<dbReference type="PATRIC" id="fig|1230458.4.peg.2186"/>
<feature type="compositionally biased region" description="Low complexity" evidence="3">
    <location>
        <begin position="126"/>
        <end position="146"/>
    </location>
</feature>
<keyword evidence="2" id="KW-0560">Oxidoreductase</keyword>
<dbReference type="OrthoDB" id="27340at2157"/>
<dbReference type="InterPro" id="IPR023753">
    <property type="entry name" value="FAD/NAD-binding_dom"/>
</dbReference>
<dbReference type="PRINTS" id="PR00411">
    <property type="entry name" value="PNDRDTASEI"/>
</dbReference>
<dbReference type="STRING" id="1230458.C484_10921"/>
<reference evidence="5 6" key="1">
    <citation type="journal article" date="2014" name="PLoS Genet.">
        <title>Phylogenetically driven sequencing of extremely halophilic archaea reveals strategies for static and dynamic osmo-response.</title>
        <authorList>
            <person name="Becker E.A."/>
            <person name="Seitzer P.M."/>
            <person name="Tritt A."/>
            <person name="Larsen D."/>
            <person name="Krusor M."/>
            <person name="Yao A.I."/>
            <person name="Wu D."/>
            <person name="Madern D."/>
            <person name="Eisen J.A."/>
            <person name="Darling A.E."/>
            <person name="Facciotti M.T."/>
        </authorList>
    </citation>
    <scope>NUCLEOTIDE SEQUENCE [LARGE SCALE GENOMIC DNA]</scope>
    <source>
        <strain evidence="5 6">DSM 12281</strain>
    </source>
</reference>
<keyword evidence="1" id="KW-0285">Flavoprotein</keyword>
<evidence type="ECO:0000256" key="2">
    <source>
        <dbReference type="ARBA" id="ARBA00023002"/>
    </source>
</evidence>
<protein>
    <submittedName>
        <fullName evidence="5">FAD-dependent pyridine nucleotide-disulfide oxidoreductase</fullName>
    </submittedName>
</protein>
<dbReference type="Pfam" id="PF07992">
    <property type="entry name" value="Pyr_redox_2"/>
    <property type="match status" value="1"/>
</dbReference>
<dbReference type="PANTHER" id="PTHR48105">
    <property type="entry name" value="THIOREDOXIN REDUCTASE 1-RELATED-RELATED"/>
    <property type="match status" value="1"/>
</dbReference>
<dbReference type="PRINTS" id="PR00368">
    <property type="entry name" value="FADPNR"/>
</dbReference>
<keyword evidence="6" id="KW-1185">Reference proteome</keyword>
<dbReference type="InterPro" id="IPR050097">
    <property type="entry name" value="Ferredoxin-NADP_redctase_2"/>
</dbReference>
<evidence type="ECO:0000313" key="6">
    <source>
        <dbReference type="Proteomes" id="UP000011648"/>
    </source>
</evidence>
<organism evidence="5 6">
    <name type="scientific">Natrialba taiwanensis DSM 12281</name>
    <dbReference type="NCBI Taxonomy" id="1230458"/>
    <lineage>
        <taxon>Archaea</taxon>
        <taxon>Methanobacteriati</taxon>
        <taxon>Methanobacteriota</taxon>
        <taxon>Stenosarchaea group</taxon>
        <taxon>Halobacteria</taxon>
        <taxon>Halobacteriales</taxon>
        <taxon>Natrialbaceae</taxon>
        <taxon>Natrialba</taxon>
    </lineage>
</organism>
<name>L9ZW66_9EURY</name>
<dbReference type="Gene3D" id="3.50.50.60">
    <property type="entry name" value="FAD/NAD(P)-binding domain"/>
    <property type="match status" value="3"/>
</dbReference>
<feature type="region of interest" description="Disordered" evidence="3">
    <location>
        <begin position="91"/>
        <end position="154"/>
    </location>
</feature>
<evidence type="ECO:0000313" key="5">
    <source>
        <dbReference type="EMBL" id="ELY90730.1"/>
    </source>
</evidence>
<dbReference type="RefSeq" id="WP_006825937.1">
    <property type="nucleotide sequence ID" value="NZ_AOIL01000042.1"/>
</dbReference>
<sequence length="390" mass="42009">MTDNPAHEEFDVIVVGGGPAGLSAALYCTRLGNQTALINRGGGRAAMMQDVHNVIGITEDTAGTELLSTGIEQLREYGCTVYKDVISSCSTETPVSTSAPELESESKSESAPTETRSESDSEDETNTTTDTDTAKPNTPDNTTTPPQISLSGTETTYTAEYVVLATGFTDVRPDPPLPRTGRGLHYCLHCDAYMFIDEPVYVMGTSESAAHVAAIMLNFTDTVDLLTRGDPPTWSDDTDTVLKTHPIDIIHEEISGVQNDADGWLTALEFEDGTTREYTGGFAMYGADYNNGLANELGCELNDDGTVAVDNHGQTSVENVYAVGDLTPGHNQIPIALADGAKAGISIHWQRRPFPRDLDLLDELGPVRAEEVPGLPDELLERAIEFHTYD</sequence>
<evidence type="ECO:0000256" key="1">
    <source>
        <dbReference type="ARBA" id="ARBA00022630"/>
    </source>
</evidence>
<dbReference type="SUPFAM" id="SSF51905">
    <property type="entry name" value="FAD/NAD(P)-binding domain"/>
    <property type="match status" value="1"/>
</dbReference>
<feature type="domain" description="FAD/NAD(P)-binding" evidence="4">
    <location>
        <begin position="10"/>
        <end position="340"/>
    </location>
</feature>
<dbReference type="Proteomes" id="UP000011648">
    <property type="component" value="Unassembled WGS sequence"/>
</dbReference>
<comment type="caution">
    <text evidence="5">The sequence shown here is derived from an EMBL/GenBank/DDBJ whole genome shotgun (WGS) entry which is preliminary data.</text>
</comment>
<dbReference type="EMBL" id="AOIL01000042">
    <property type="protein sequence ID" value="ELY90730.1"/>
    <property type="molecule type" value="Genomic_DNA"/>
</dbReference>